<evidence type="ECO:0000313" key="2">
    <source>
        <dbReference type="WBParaSite" id="ES5_v2.g24584.t1"/>
    </source>
</evidence>
<dbReference type="WBParaSite" id="ES5_v2.g24584.t1">
    <property type="protein sequence ID" value="ES5_v2.g24584.t1"/>
    <property type="gene ID" value="ES5_v2.g24584"/>
</dbReference>
<accession>A0AC34G4U7</accession>
<sequence>MGSDSLIEKVHPELIAFDNRGNICYKGYCNIKYADNKLRVKPSIKEVAPINILFVFAGNQETQDFALVYRDKEVCKMIYDELVPEEVKLVDSKKKNKKKPVMKSVTEGLNRRFLGPICQEVRKKSDPKISTILKEWLDGFSEKTREDPMNYVKEQDAYDVLYSDDTK</sequence>
<name>A0AC34G4U7_9BILA</name>
<protein>
    <submittedName>
        <fullName evidence="2">LAGLIDADG homing endonuclease</fullName>
    </submittedName>
</protein>
<evidence type="ECO:0000313" key="1">
    <source>
        <dbReference type="Proteomes" id="UP000887579"/>
    </source>
</evidence>
<reference evidence="2" key="1">
    <citation type="submission" date="2022-11" db="UniProtKB">
        <authorList>
            <consortium name="WormBaseParasite"/>
        </authorList>
    </citation>
    <scope>IDENTIFICATION</scope>
</reference>
<dbReference type="Proteomes" id="UP000887579">
    <property type="component" value="Unplaced"/>
</dbReference>
<proteinExistence type="predicted"/>
<organism evidence="1 2">
    <name type="scientific">Panagrolaimus sp. ES5</name>
    <dbReference type="NCBI Taxonomy" id="591445"/>
    <lineage>
        <taxon>Eukaryota</taxon>
        <taxon>Metazoa</taxon>
        <taxon>Ecdysozoa</taxon>
        <taxon>Nematoda</taxon>
        <taxon>Chromadorea</taxon>
        <taxon>Rhabditida</taxon>
        <taxon>Tylenchina</taxon>
        <taxon>Panagrolaimomorpha</taxon>
        <taxon>Panagrolaimoidea</taxon>
        <taxon>Panagrolaimidae</taxon>
        <taxon>Panagrolaimus</taxon>
    </lineage>
</organism>